<dbReference type="AlphaFoldDB" id="A0AAV4PTF4"/>
<reference evidence="1 2" key="1">
    <citation type="submission" date="2021-06" db="EMBL/GenBank/DDBJ databases">
        <title>Caerostris darwini draft genome.</title>
        <authorList>
            <person name="Kono N."/>
            <person name="Arakawa K."/>
        </authorList>
    </citation>
    <scope>NUCLEOTIDE SEQUENCE [LARGE SCALE GENOMIC DNA]</scope>
</reference>
<name>A0AAV4PTF4_9ARAC</name>
<comment type="caution">
    <text evidence="1">The sequence shown here is derived from an EMBL/GenBank/DDBJ whole genome shotgun (WGS) entry which is preliminary data.</text>
</comment>
<accession>A0AAV4PTF4</accession>
<evidence type="ECO:0000313" key="1">
    <source>
        <dbReference type="EMBL" id="GIX99116.1"/>
    </source>
</evidence>
<organism evidence="1 2">
    <name type="scientific">Caerostris darwini</name>
    <dbReference type="NCBI Taxonomy" id="1538125"/>
    <lineage>
        <taxon>Eukaryota</taxon>
        <taxon>Metazoa</taxon>
        <taxon>Ecdysozoa</taxon>
        <taxon>Arthropoda</taxon>
        <taxon>Chelicerata</taxon>
        <taxon>Arachnida</taxon>
        <taxon>Araneae</taxon>
        <taxon>Araneomorphae</taxon>
        <taxon>Entelegynae</taxon>
        <taxon>Araneoidea</taxon>
        <taxon>Araneidae</taxon>
        <taxon>Caerostris</taxon>
    </lineage>
</organism>
<proteinExistence type="predicted"/>
<gene>
    <name evidence="1" type="ORF">CDAR_497771</name>
</gene>
<keyword evidence="2" id="KW-1185">Reference proteome</keyword>
<dbReference type="Proteomes" id="UP001054837">
    <property type="component" value="Unassembled WGS sequence"/>
</dbReference>
<protein>
    <submittedName>
        <fullName evidence="1">Uncharacterized protein</fullName>
    </submittedName>
</protein>
<dbReference type="EMBL" id="BPLQ01003268">
    <property type="protein sequence ID" value="GIX99116.1"/>
    <property type="molecule type" value="Genomic_DNA"/>
</dbReference>
<evidence type="ECO:0000313" key="2">
    <source>
        <dbReference type="Proteomes" id="UP001054837"/>
    </source>
</evidence>
<sequence>MDLRRVKGMCFHQNRIGIFLEHPLPIEINEREDGEQGPLFRKNIVCRNIFIPFQKPLSTIHVTILLRERGYFYLPRSHLHIPIHPSVYCEGWCNARWL</sequence>